<reference evidence="1" key="1">
    <citation type="submission" date="2024-10" db="EMBL/GenBank/DDBJ databases">
        <authorList>
            <person name="Lesea H.P."/>
            <person name="Kuehl J.V."/>
            <person name="Chandonia J.-M."/>
        </authorList>
    </citation>
    <scope>NUCLEOTIDE SEQUENCE</scope>
    <source>
        <strain evidence="1">FW102-FHT14D07</strain>
    </source>
</reference>
<dbReference type="RefSeq" id="WP_395119650.1">
    <property type="nucleotide sequence ID" value="NZ_CP170721.1"/>
</dbReference>
<proteinExistence type="predicted"/>
<dbReference type="EMBL" id="CP170721">
    <property type="protein sequence ID" value="XIA19167.1"/>
    <property type="molecule type" value="Genomic_DNA"/>
</dbReference>
<gene>
    <name evidence="1" type="ORF">ACFYG5_03210</name>
</gene>
<dbReference type="AlphaFoldDB" id="A0AB74UWU3"/>
<accession>A0AB74UWU3</accession>
<protein>
    <submittedName>
        <fullName evidence="1">Uncharacterized protein</fullName>
    </submittedName>
</protein>
<sequence length="163" mass="17626">MLQLPATPAQVLAQVIVPTFQHLLPGKFDSKPARVQLLAIAMQESGLRTRRQDGGPARSLWQFEQGGGIRGVLEHPSSRQYARAVCALQAVAPVSSDVYAAFLSDDQLACAFARLLLWTDAAPLPAIEDAAGAWAYYQRNWRPGRPRPDDWAANHAAAVAAVA</sequence>
<organism evidence="1">
    <name type="scientific">Rhodanobacter sp. FW102-FHT14D07</name>
    <dbReference type="NCBI Taxonomy" id="3351462"/>
    <lineage>
        <taxon>Bacteria</taxon>
        <taxon>Pseudomonadati</taxon>
        <taxon>Pseudomonadota</taxon>
        <taxon>Gammaproteobacteria</taxon>
        <taxon>Lysobacterales</taxon>
        <taxon>Rhodanobacteraceae</taxon>
        <taxon>Rhodanobacter</taxon>
    </lineage>
</organism>
<evidence type="ECO:0000313" key="1">
    <source>
        <dbReference type="EMBL" id="XIA19167.1"/>
    </source>
</evidence>
<name>A0AB74UWU3_9GAMM</name>